<dbReference type="Proteomes" id="UP000657918">
    <property type="component" value="Unassembled WGS sequence"/>
</dbReference>
<gene>
    <name evidence="1" type="ORF">SADUNF_Sadunf05G0098500</name>
</gene>
<dbReference type="AlphaFoldDB" id="A0A835KAF7"/>
<organism evidence="1 2">
    <name type="scientific">Salix dunnii</name>
    <dbReference type="NCBI Taxonomy" id="1413687"/>
    <lineage>
        <taxon>Eukaryota</taxon>
        <taxon>Viridiplantae</taxon>
        <taxon>Streptophyta</taxon>
        <taxon>Embryophyta</taxon>
        <taxon>Tracheophyta</taxon>
        <taxon>Spermatophyta</taxon>
        <taxon>Magnoliopsida</taxon>
        <taxon>eudicotyledons</taxon>
        <taxon>Gunneridae</taxon>
        <taxon>Pentapetalae</taxon>
        <taxon>rosids</taxon>
        <taxon>fabids</taxon>
        <taxon>Malpighiales</taxon>
        <taxon>Salicaceae</taxon>
        <taxon>Saliceae</taxon>
        <taxon>Salix</taxon>
    </lineage>
</organism>
<protein>
    <submittedName>
        <fullName evidence="1">Uncharacterized protein</fullName>
    </submittedName>
</protein>
<proteinExistence type="predicted"/>
<evidence type="ECO:0000313" key="1">
    <source>
        <dbReference type="EMBL" id="KAF9682336.1"/>
    </source>
</evidence>
<name>A0A835KAF7_9ROSI</name>
<comment type="caution">
    <text evidence="1">The sequence shown here is derived from an EMBL/GenBank/DDBJ whole genome shotgun (WGS) entry which is preliminary data.</text>
</comment>
<evidence type="ECO:0000313" key="2">
    <source>
        <dbReference type="Proteomes" id="UP000657918"/>
    </source>
</evidence>
<sequence length="188" mass="20913">MVLDRPKAHGYHTHCSECSMVQGQFCGDCLYMRLIIVFALCQSCKASASMGSMYLKPWKIRIDYALSVVSFATAACADKQKFGLPMVLFIGREAHAKQWKSGQNLSDRRVIGVFLEVKQGPGKLPESRGQDYAEILVVNEKNSDVKPAVNGVQLPKLKRRACAIEPIPDSIGARLRQRRRKSNGQDDA</sequence>
<reference evidence="1 2" key="1">
    <citation type="submission" date="2020-10" db="EMBL/GenBank/DDBJ databases">
        <title>Plant Genome Project.</title>
        <authorList>
            <person name="Zhang R.-G."/>
        </authorList>
    </citation>
    <scope>NUCLEOTIDE SEQUENCE [LARGE SCALE GENOMIC DNA]</scope>
    <source>
        <strain evidence="1">FAFU-HL-1</strain>
        <tissue evidence="1">Leaf</tissue>
    </source>
</reference>
<accession>A0A835KAF7</accession>
<dbReference type="EMBL" id="JADGMS010000005">
    <property type="protein sequence ID" value="KAF9682336.1"/>
    <property type="molecule type" value="Genomic_DNA"/>
</dbReference>
<keyword evidence="2" id="KW-1185">Reference proteome</keyword>
<dbReference type="OrthoDB" id="854446at2759"/>